<comment type="caution">
    <text evidence="1">The sequence shown here is derived from an EMBL/GenBank/DDBJ whole genome shotgun (WGS) entry which is preliminary data.</text>
</comment>
<sequence length="81" mass="9169">MGDVTPRLLTTNAAIDYLGGQISQNTFREVVAPHLRRVTITPRNFGYLREDLDSYLDRLAGIERRNEVIAPRPFLDSVLSP</sequence>
<proteinExistence type="predicted"/>
<reference evidence="2" key="1">
    <citation type="journal article" date="2019" name="Int. J. Syst. Evol. Microbiol.">
        <title>The Global Catalogue of Microorganisms (GCM) 10K type strain sequencing project: providing services to taxonomists for standard genome sequencing and annotation.</title>
        <authorList>
            <consortium name="The Broad Institute Genomics Platform"/>
            <consortium name="The Broad Institute Genome Sequencing Center for Infectious Disease"/>
            <person name="Wu L."/>
            <person name="Ma J."/>
        </authorList>
    </citation>
    <scope>NUCLEOTIDE SEQUENCE [LARGE SCALE GENOMIC DNA]</scope>
    <source>
        <strain evidence="2">CCM 7132</strain>
    </source>
</reference>
<evidence type="ECO:0000313" key="1">
    <source>
        <dbReference type="EMBL" id="GGC34468.1"/>
    </source>
</evidence>
<evidence type="ECO:0000313" key="2">
    <source>
        <dbReference type="Proteomes" id="UP000637769"/>
    </source>
</evidence>
<keyword evidence="2" id="KW-1185">Reference proteome</keyword>
<organism evidence="1 2">
    <name type="scientific">Asaia siamensis</name>
    <dbReference type="NCBI Taxonomy" id="110479"/>
    <lineage>
        <taxon>Bacteria</taxon>
        <taxon>Pseudomonadati</taxon>
        <taxon>Pseudomonadota</taxon>
        <taxon>Alphaproteobacteria</taxon>
        <taxon>Acetobacterales</taxon>
        <taxon>Acetobacteraceae</taxon>
        <taxon>Asaia</taxon>
    </lineage>
</organism>
<name>A0ABQ1M4Z8_9PROT</name>
<accession>A0ABQ1M4Z8</accession>
<dbReference type="Proteomes" id="UP000637769">
    <property type="component" value="Unassembled WGS sequence"/>
</dbReference>
<dbReference type="EMBL" id="BMCH01000005">
    <property type="protein sequence ID" value="GGC34468.1"/>
    <property type="molecule type" value="Genomic_DNA"/>
</dbReference>
<protein>
    <submittedName>
        <fullName evidence="1">Uncharacterized protein</fullName>
    </submittedName>
</protein>
<gene>
    <name evidence="1" type="ORF">GCM10007207_20010</name>
</gene>
<dbReference type="RefSeq" id="WP_188426644.1">
    <property type="nucleotide sequence ID" value="NZ_BMCH01000005.1"/>
</dbReference>